<organism evidence="13 14">
    <name type="scientific">Aspergillus homomorphus (strain CBS 101889)</name>
    <dbReference type="NCBI Taxonomy" id="1450537"/>
    <lineage>
        <taxon>Eukaryota</taxon>
        <taxon>Fungi</taxon>
        <taxon>Dikarya</taxon>
        <taxon>Ascomycota</taxon>
        <taxon>Pezizomycotina</taxon>
        <taxon>Eurotiomycetes</taxon>
        <taxon>Eurotiomycetidae</taxon>
        <taxon>Eurotiales</taxon>
        <taxon>Aspergillaceae</taxon>
        <taxon>Aspergillus</taxon>
        <taxon>Aspergillus subgen. Circumdati</taxon>
    </lineage>
</organism>
<dbReference type="AlphaFoldDB" id="A0A395HI33"/>
<evidence type="ECO:0000256" key="4">
    <source>
        <dbReference type="ARBA" id="ARBA00022554"/>
    </source>
</evidence>
<dbReference type="InterPro" id="IPR050495">
    <property type="entry name" value="ATG22/LtaA_families"/>
</dbReference>
<evidence type="ECO:0000256" key="1">
    <source>
        <dbReference type="ARBA" id="ARBA00004128"/>
    </source>
</evidence>
<dbReference type="EMBL" id="KZ824328">
    <property type="protein sequence ID" value="RAL07561.1"/>
    <property type="molecule type" value="Genomic_DNA"/>
</dbReference>
<dbReference type="InterPro" id="IPR020846">
    <property type="entry name" value="MFS_dom"/>
</dbReference>
<feature type="transmembrane region" description="Helical" evidence="11">
    <location>
        <begin position="113"/>
        <end position="132"/>
    </location>
</feature>
<evidence type="ECO:0000256" key="3">
    <source>
        <dbReference type="ARBA" id="ARBA00022448"/>
    </source>
</evidence>
<dbReference type="RefSeq" id="XP_025546715.1">
    <property type="nucleotide sequence ID" value="XM_025695961.1"/>
</dbReference>
<dbReference type="OrthoDB" id="192733at2759"/>
<dbReference type="PANTHER" id="PTHR23519">
    <property type="entry name" value="AUTOPHAGY-RELATED PROTEIN 22"/>
    <property type="match status" value="1"/>
</dbReference>
<dbReference type="STRING" id="1450537.A0A395HI33"/>
<feature type="transmembrane region" description="Helical" evidence="11">
    <location>
        <begin position="436"/>
        <end position="459"/>
    </location>
</feature>
<feature type="transmembrane region" description="Helical" evidence="11">
    <location>
        <begin position="30"/>
        <end position="53"/>
    </location>
</feature>
<sequence length="603" mass="65297">MQRNQVAEANLPQYPGDDIRPTSKKELVGWYSYGWAAEVFAVCAMGSFLPITLEQMARERGVLLSDQSIPCSASWNHSRSHAQPALLYEKSGAHRVAQCVVNVLGFQVNTASFAMYTFSVSVFVQAILIVSMSGAADHGSHRKMLLVLFAFAGSAATMVFLAISPSLYILGALSAVVANTCFGASFVLLNSFLPLLVRHHPSLLAKEVDGSPVPVSTTISHSDAPACTAPRGEPAETTPLFRSNRLRHIADSQHLLARNNQELEISSTISSYGIGIGYIGAVILQGICIAVVFATKQSTFSLRLVLFLIGAWWFFFTIPAAIWLRSRPGPPLPYVSHGKKRGSWGGYFIYAWKSLGQTAMRTRHMKDILLFLASWFLLSDGVATVSGTAVLFAKTQLGMQPAALGLINVVAMAAGVIGAFSWGYVARFFGLSASQIIILCILLLEIVPLYGLLGFIPAIRELGFLGLQQPWEMYALGIVYGLVMGGLSSYCRSFFGQLIPTGYEAAFYALYAITDKGSSIFGPVIVGIVTDRYGEIRPAFVFLAILILFPLPLMLLVDVDRGKRDALALATELAGEREVLEPLAYGTVPCDSTYGEPPAMESE</sequence>
<dbReference type="InterPro" id="IPR036259">
    <property type="entry name" value="MFS_trans_sf"/>
</dbReference>
<proteinExistence type="inferred from homology"/>
<keyword evidence="3 11" id="KW-0813">Transport</keyword>
<accession>A0A395HI33</accession>
<evidence type="ECO:0000256" key="5">
    <source>
        <dbReference type="ARBA" id="ARBA00022692"/>
    </source>
</evidence>
<evidence type="ECO:0000256" key="2">
    <source>
        <dbReference type="ARBA" id="ARBA00006978"/>
    </source>
</evidence>
<reference evidence="13 14" key="1">
    <citation type="submission" date="2018-02" db="EMBL/GenBank/DDBJ databases">
        <title>The genomes of Aspergillus section Nigri reveals drivers in fungal speciation.</title>
        <authorList>
            <consortium name="DOE Joint Genome Institute"/>
            <person name="Vesth T.C."/>
            <person name="Nybo J."/>
            <person name="Theobald S."/>
            <person name="Brandl J."/>
            <person name="Frisvad J.C."/>
            <person name="Nielsen K.F."/>
            <person name="Lyhne E.K."/>
            <person name="Kogle M.E."/>
            <person name="Kuo A."/>
            <person name="Riley R."/>
            <person name="Clum A."/>
            <person name="Nolan M."/>
            <person name="Lipzen A."/>
            <person name="Salamov A."/>
            <person name="Henrissat B."/>
            <person name="Wiebenga A."/>
            <person name="De vries R.P."/>
            <person name="Grigoriev I.V."/>
            <person name="Mortensen U.H."/>
            <person name="Andersen M.R."/>
            <person name="Baker S.E."/>
        </authorList>
    </citation>
    <scope>NUCLEOTIDE SEQUENCE [LARGE SCALE GENOMIC DNA]</scope>
    <source>
        <strain evidence="13 14">CBS 101889</strain>
    </source>
</reference>
<dbReference type="Pfam" id="PF11700">
    <property type="entry name" value="ATG22"/>
    <property type="match status" value="1"/>
</dbReference>
<feature type="domain" description="Major facilitator superfamily (MFS) profile" evidence="12">
    <location>
        <begin position="367"/>
        <end position="603"/>
    </location>
</feature>
<name>A0A395HI33_ASPHC</name>
<evidence type="ECO:0000256" key="6">
    <source>
        <dbReference type="ARBA" id="ARBA00022970"/>
    </source>
</evidence>
<dbReference type="PROSITE" id="PS50850">
    <property type="entry name" value="MFS"/>
    <property type="match status" value="1"/>
</dbReference>
<keyword evidence="5 11" id="KW-0812">Transmembrane</keyword>
<feature type="transmembrane region" description="Helical" evidence="11">
    <location>
        <begin position="169"/>
        <end position="197"/>
    </location>
</feature>
<comment type="function">
    <text evidence="10 11">Vacuolar effluxer which mediate the efflux of amino acids resulting from autophagic degradation. The release of autophagic amino acids allows the maintenance of protein synthesis and viability during nitrogen starvation.</text>
</comment>
<comment type="subcellular location">
    <subcellularLocation>
        <location evidence="1 11">Vacuole membrane</location>
        <topology evidence="1 11">Multi-pass membrane protein</topology>
    </subcellularLocation>
</comment>
<evidence type="ECO:0000313" key="13">
    <source>
        <dbReference type="EMBL" id="RAL07561.1"/>
    </source>
</evidence>
<dbReference type="InterPro" id="IPR044738">
    <property type="entry name" value="Atg22"/>
</dbReference>
<dbReference type="SUPFAM" id="SSF103473">
    <property type="entry name" value="MFS general substrate transporter"/>
    <property type="match status" value="1"/>
</dbReference>
<dbReference type="GO" id="GO:0005774">
    <property type="term" value="C:vacuolar membrane"/>
    <property type="evidence" value="ECO:0007669"/>
    <property type="project" value="UniProtKB-SubCell"/>
</dbReference>
<protein>
    <recommendedName>
        <fullName evidence="11">Autophagy-related protein</fullName>
    </recommendedName>
</protein>
<keyword evidence="6 11" id="KW-0029">Amino-acid transport</keyword>
<feature type="transmembrane region" description="Helical" evidence="11">
    <location>
        <begin position="507"/>
        <end position="530"/>
    </location>
</feature>
<keyword evidence="14" id="KW-1185">Reference proteome</keyword>
<comment type="similarity">
    <text evidence="2 11">Belongs to the ATG22 family.</text>
</comment>
<feature type="transmembrane region" description="Helical" evidence="11">
    <location>
        <begin position="471"/>
        <end position="495"/>
    </location>
</feature>
<evidence type="ECO:0000256" key="9">
    <source>
        <dbReference type="ARBA" id="ARBA00023136"/>
    </source>
</evidence>
<feature type="transmembrane region" description="Helical" evidence="11">
    <location>
        <begin position="536"/>
        <end position="557"/>
    </location>
</feature>
<dbReference type="GO" id="GO:0022857">
    <property type="term" value="F:transmembrane transporter activity"/>
    <property type="evidence" value="ECO:0007669"/>
    <property type="project" value="InterPro"/>
</dbReference>
<keyword evidence="8 11" id="KW-0072">Autophagy</keyword>
<evidence type="ECO:0000259" key="12">
    <source>
        <dbReference type="PROSITE" id="PS50850"/>
    </source>
</evidence>
<dbReference type="CDD" id="cd17483">
    <property type="entry name" value="MFS_Atg22_like"/>
    <property type="match status" value="1"/>
</dbReference>
<evidence type="ECO:0000256" key="7">
    <source>
        <dbReference type="ARBA" id="ARBA00022989"/>
    </source>
</evidence>
<dbReference type="VEuPathDB" id="FungiDB:BO97DRAFT_408887"/>
<evidence type="ECO:0000256" key="10">
    <source>
        <dbReference type="ARBA" id="ARBA00024801"/>
    </source>
</evidence>
<gene>
    <name evidence="13" type="ORF">BO97DRAFT_408887</name>
</gene>
<feature type="transmembrane region" description="Helical" evidence="11">
    <location>
        <begin position="272"/>
        <end position="294"/>
    </location>
</feature>
<dbReference type="GO" id="GO:0032974">
    <property type="term" value="P:amino acid transmembrane export from vacuole"/>
    <property type="evidence" value="ECO:0007669"/>
    <property type="project" value="InterPro"/>
</dbReference>
<evidence type="ECO:0000256" key="11">
    <source>
        <dbReference type="RuleBase" id="RU363073"/>
    </source>
</evidence>
<dbReference type="GO" id="GO:0006914">
    <property type="term" value="P:autophagy"/>
    <property type="evidence" value="ECO:0007669"/>
    <property type="project" value="UniProtKB-KW"/>
</dbReference>
<feature type="transmembrane region" description="Helical" evidence="11">
    <location>
        <begin position="300"/>
        <end position="324"/>
    </location>
</feature>
<dbReference type="InterPro" id="IPR024671">
    <property type="entry name" value="Atg22-like"/>
</dbReference>
<feature type="transmembrane region" description="Helical" evidence="11">
    <location>
        <begin position="144"/>
        <end position="163"/>
    </location>
</feature>
<dbReference type="Proteomes" id="UP000248961">
    <property type="component" value="Unassembled WGS sequence"/>
</dbReference>
<feature type="transmembrane region" description="Helical" evidence="11">
    <location>
        <begin position="405"/>
        <end position="424"/>
    </location>
</feature>
<dbReference type="PANTHER" id="PTHR23519:SF1">
    <property type="entry name" value="AUTOPHAGY-RELATED PROTEIN 22"/>
    <property type="match status" value="1"/>
</dbReference>
<keyword evidence="4 11" id="KW-0926">Vacuole</keyword>
<feature type="transmembrane region" description="Helical" evidence="11">
    <location>
        <begin position="368"/>
        <end position="393"/>
    </location>
</feature>
<evidence type="ECO:0000313" key="14">
    <source>
        <dbReference type="Proteomes" id="UP000248961"/>
    </source>
</evidence>
<keyword evidence="9 11" id="KW-0472">Membrane</keyword>
<dbReference type="GeneID" id="37200250"/>
<keyword evidence="7 11" id="KW-1133">Transmembrane helix</keyword>
<evidence type="ECO:0000256" key="8">
    <source>
        <dbReference type="ARBA" id="ARBA00023006"/>
    </source>
</evidence>
<dbReference type="Gene3D" id="1.20.1250.20">
    <property type="entry name" value="MFS general substrate transporter like domains"/>
    <property type="match status" value="1"/>
</dbReference>